<feature type="non-terminal residue" evidence="2">
    <location>
        <position position="1"/>
    </location>
</feature>
<gene>
    <name evidence="2" type="ORF">S01H1_57695</name>
</gene>
<reference evidence="2" key="1">
    <citation type="journal article" date="2014" name="Front. Microbiol.">
        <title>High frequency of phylogenetically diverse reductive dehalogenase-homologous genes in deep subseafloor sedimentary metagenomes.</title>
        <authorList>
            <person name="Kawai M."/>
            <person name="Futagami T."/>
            <person name="Toyoda A."/>
            <person name="Takaki Y."/>
            <person name="Nishi S."/>
            <person name="Hori S."/>
            <person name="Arai W."/>
            <person name="Tsubouchi T."/>
            <person name="Morono Y."/>
            <person name="Uchiyama I."/>
            <person name="Ito T."/>
            <person name="Fujiyama A."/>
            <person name="Inagaki F."/>
            <person name="Takami H."/>
        </authorList>
    </citation>
    <scope>NUCLEOTIDE SEQUENCE</scope>
    <source>
        <strain evidence="2">Expedition CK06-06</strain>
    </source>
</reference>
<dbReference type="AlphaFoldDB" id="X0WPM4"/>
<name>X0WPM4_9ZZZZ</name>
<proteinExistence type="predicted"/>
<evidence type="ECO:0000256" key="1">
    <source>
        <dbReference type="SAM" id="MobiDB-lite"/>
    </source>
</evidence>
<accession>X0WPM4</accession>
<evidence type="ECO:0000313" key="2">
    <source>
        <dbReference type="EMBL" id="GAG14636.1"/>
    </source>
</evidence>
<protein>
    <submittedName>
        <fullName evidence="2">Uncharacterized protein</fullName>
    </submittedName>
</protein>
<sequence length="32" mass="3273">ISKDRNGCSECAVTLNDTVPPSGGKARVSPGR</sequence>
<feature type="region of interest" description="Disordered" evidence="1">
    <location>
        <begin position="1"/>
        <end position="32"/>
    </location>
</feature>
<comment type="caution">
    <text evidence="2">The sequence shown here is derived from an EMBL/GenBank/DDBJ whole genome shotgun (WGS) entry which is preliminary data.</text>
</comment>
<organism evidence="2">
    <name type="scientific">marine sediment metagenome</name>
    <dbReference type="NCBI Taxonomy" id="412755"/>
    <lineage>
        <taxon>unclassified sequences</taxon>
        <taxon>metagenomes</taxon>
        <taxon>ecological metagenomes</taxon>
    </lineage>
</organism>
<dbReference type="EMBL" id="BARS01037642">
    <property type="protein sequence ID" value="GAG14636.1"/>
    <property type="molecule type" value="Genomic_DNA"/>
</dbReference>